<dbReference type="STRING" id="525919.Apre_0841"/>
<sequence length="70" mass="7913">MKAIKPSGELVEVTQKTYDLLYKARGWKLVKESTNLDKLKKSELQKIAGNKGISYKSDTTKEELIKLIDG</sequence>
<accession>C7RHA8</accession>
<organism evidence="1 2">
    <name type="scientific">Anaerococcus prevotii (strain ATCC 9321 / DSM 20548 / JCM 6508 / NCTC 11806 / PC1)</name>
    <name type="common">Peptostreptococcus prevotii</name>
    <name type="synonym">Peptococcus prevotii</name>
    <dbReference type="NCBI Taxonomy" id="525919"/>
    <lineage>
        <taxon>Bacteria</taxon>
        <taxon>Bacillati</taxon>
        <taxon>Bacillota</taxon>
        <taxon>Tissierellia</taxon>
        <taxon>Tissierellales</taxon>
        <taxon>Peptoniphilaceae</taxon>
        <taxon>Anaerococcus</taxon>
    </lineage>
</organism>
<gene>
    <name evidence="1" type="ordered locus">Apre_0841</name>
</gene>
<evidence type="ECO:0000313" key="1">
    <source>
        <dbReference type="EMBL" id="ACV28869.1"/>
    </source>
</evidence>
<evidence type="ECO:0008006" key="3">
    <source>
        <dbReference type="Google" id="ProtNLM"/>
    </source>
</evidence>
<dbReference type="EMBL" id="CP001708">
    <property type="protein sequence ID" value="ACV28869.1"/>
    <property type="molecule type" value="Genomic_DNA"/>
</dbReference>
<keyword evidence="2" id="KW-1185">Reference proteome</keyword>
<reference evidence="1 2" key="1">
    <citation type="journal article" date="2009" name="Stand. Genomic Sci.">
        <title>Complete genome sequence of Anaerococcus prevotii type strain (PC1).</title>
        <authorList>
            <person name="Labutti K."/>
            <person name="Pukall R."/>
            <person name="Steenblock K."/>
            <person name="Glavina Del Rio T."/>
            <person name="Tice H."/>
            <person name="Copeland A."/>
            <person name="Cheng J.F."/>
            <person name="Lucas S."/>
            <person name="Chen F."/>
            <person name="Nolan M."/>
            <person name="Bruce D."/>
            <person name="Goodwin L."/>
            <person name="Pitluck S."/>
            <person name="Ivanova N."/>
            <person name="Mavromatis K."/>
            <person name="Ovchinnikova G."/>
            <person name="Pati A."/>
            <person name="Chen A."/>
            <person name="Palaniappan K."/>
            <person name="Land M."/>
            <person name="Hauser L."/>
            <person name="Chang Y.J."/>
            <person name="Jeffries C.D."/>
            <person name="Chain P."/>
            <person name="Saunders E."/>
            <person name="Brettin T."/>
            <person name="Detter J.C."/>
            <person name="Han C."/>
            <person name="Goker M."/>
            <person name="Bristow J."/>
            <person name="Eisen J.A."/>
            <person name="Markowitz V."/>
            <person name="Hugenholtz P."/>
            <person name="Kyrpides N.C."/>
            <person name="Klenk H.P."/>
            <person name="Lapidus A."/>
        </authorList>
    </citation>
    <scope>NUCLEOTIDE SEQUENCE [LARGE SCALE GENOMIC DNA]</scope>
    <source>
        <strain evidence="2">ATCC 9321 / DSM 20548 / JCM 6508 / NCTC 11806 / PC1</strain>
    </source>
</reference>
<evidence type="ECO:0000313" key="2">
    <source>
        <dbReference type="Proteomes" id="UP000002294"/>
    </source>
</evidence>
<proteinExistence type="predicted"/>
<dbReference type="OrthoDB" id="2909002at2"/>
<name>C7RHA8_ANAPD</name>
<dbReference type="Proteomes" id="UP000002294">
    <property type="component" value="Chromosome"/>
</dbReference>
<dbReference type="KEGG" id="apr:Apre_0841"/>
<protein>
    <recommendedName>
        <fullName evidence="3">Rho termination factor N-terminal domain-containing protein</fullName>
    </recommendedName>
</protein>
<dbReference type="HOGENOM" id="CLU_2748926_0_0_9"/>
<dbReference type="RefSeq" id="WP_015777772.1">
    <property type="nucleotide sequence ID" value="NC_013171.1"/>
</dbReference>
<dbReference type="AlphaFoldDB" id="C7RHA8"/>